<dbReference type="RefSeq" id="WP_109836428.1">
    <property type="nucleotide sequence ID" value="NZ_QGKM01000007.1"/>
</dbReference>
<evidence type="ECO:0000256" key="7">
    <source>
        <dbReference type="ARBA" id="ARBA00023065"/>
    </source>
</evidence>
<keyword evidence="13" id="KW-1185">Reference proteome</keyword>
<proteinExistence type="predicted"/>
<dbReference type="OrthoDB" id="570124at2"/>
<feature type="transmembrane region" description="Helical" evidence="9">
    <location>
        <begin position="333"/>
        <end position="353"/>
    </location>
</feature>
<dbReference type="GO" id="GO:0005886">
    <property type="term" value="C:plasma membrane"/>
    <property type="evidence" value="ECO:0007669"/>
    <property type="project" value="UniProtKB-SubCell"/>
</dbReference>
<feature type="transmembrane region" description="Helical" evidence="9">
    <location>
        <begin position="6"/>
        <end position="24"/>
    </location>
</feature>
<dbReference type="Gene3D" id="3.40.50.720">
    <property type="entry name" value="NAD(P)-binding Rossmann-like Domain"/>
    <property type="match status" value="1"/>
</dbReference>
<name>A0A317CMY9_9GAMM</name>
<accession>A0A317CMY9</accession>
<keyword evidence="5 9" id="KW-0812">Transmembrane</keyword>
<comment type="subcellular location">
    <subcellularLocation>
        <location evidence="1">Cell membrane</location>
        <topology evidence="1">Multi-pass membrane protein</topology>
    </subcellularLocation>
</comment>
<feature type="transmembrane region" description="Helical" evidence="9">
    <location>
        <begin position="60"/>
        <end position="77"/>
    </location>
</feature>
<keyword evidence="8 9" id="KW-0472">Membrane</keyword>
<evidence type="ECO:0000256" key="4">
    <source>
        <dbReference type="ARBA" id="ARBA00022475"/>
    </source>
</evidence>
<evidence type="ECO:0000313" key="12">
    <source>
        <dbReference type="EMBL" id="PWQ99884.1"/>
    </source>
</evidence>
<feature type="transmembrane region" description="Helical" evidence="9">
    <location>
        <begin position="301"/>
        <end position="321"/>
    </location>
</feature>
<dbReference type="Pfam" id="PF00999">
    <property type="entry name" value="Na_H_Exchanger"/>
    <property type="match status" value="1"/>
</dbReference>
<evidence type="ECO:0000256" key="8">
    <source>
        <dbReference type="ARBA" id="ARBA00023136"/>
    </source>
</evidence>
<evidence type="ECO:0000256" key="6">
    <source>
        <dbReference type="ARBA" id="ARBA00022989"/>
    </source>
</evidence>
<sequence>MHHHVAELIASILIVGIALQWVGWRLKIPALILLIAAGFIMGPITGWLKPTEDFGELLQPMVSLSVAVILFEGGLSLQWHEFKKNSRVIYRLVTWSVVITFGTGSLAAHYLLGLSWPVALVFGAIIIVTGPTVIMPLLKQANLRKQPSSLLRWEGIVNDPIGALLVVLIYGYYVLSESDALAINIASGLLISLVVASALGVGVGLLLARAFRQGKVPEYLKSPLILIAVLLVYTLCNRVQSEAGLLATTILGITLANQQLNTLHELKRFKEYVTILLVSSTFIVLTADINPEILQRLGWQSWLLLALVIFVFRPLSIYLSTIGTDINKKDRMLIAWIAPRGIVAAAVAGLFGAELTDKGYEGAELLLPLIFALIILTVVMHGLSIGWVARKLGLASSHPDGVMIVGASSWSTALANELHKNDIPVVLIDTNWDALKAARMNNIPTHYGEVLSERTEEVLELSHITKLLAVTPNEAYNTLICSRFGPELGHRHVYQMGWKADTGRGTNKATEGKLPSQSIRGETLFGEAIYYNDFAQSFKDGWQFESTGLSEQYTLENLTSDKPEATELIAAIDESGNIVFYPWDENLDTQTFKQIISFVPQDNNTKQGDA</sequence>
<evidence type="ECO:0000256" key="2">
    <source>
        <dbReference type="ARBA" id="ARBA00022448"/>
    </source>
</evidence>
<evidence type="ECO:0000256" key="9">
    <source>
        <dbReference type="SAM" id="Phobius"/>
    </source>
</evidence>
<evidence type="ECO:0000256" key="5">
    <source>
        <dbReference type="ARBA" id="ARBA00022692"/>
    </source>
</evidence>
<dbReference type="EMBL" id="QGKM01000007">
    <property type="protein sequence ID" value="PWQ99884.1"/>
    <property type="molecule type" value="Genomic_DNA"/>
</dbReference>
<evidence type="ECO:0000259" key="10">
    <source>
        <dbReference type="Pfam" id="PF00999"/>
    </source>
</evidence>
<dbReference type="SUPFAM" id="SSF51735">
    <property type="entry name" value="NAD(P)-binding Rossmann-fold domains"/>
    <property type="match status" value="1"/>
</dbReference>
<feature type="transmembrane region" description="Helical" evidence="9">
    <location>
        <begin position="272"/>
        <end position="289"/>
    </location>
</feature>
<dbReference type="GO" id="GO:0006813">
    <property type="term" value="P:potassium ion transport"/>
    <property type="evidence" value="ECO:0007669"/>
    <property type="project" value="InterPro"/>
</dbReference>
<keyword evidence="7" id="KW-0406">Ion transport</keyword>
<keyword evidence="4" id="KW-1003">Cell membrane</keyword>
<dbReference type="AlphaFoldDB" id="A0A317CMY9"/>
<dbReference type="InterPro" id="IPR036291">
    <property type="entry name" value="NAD(P)-bd_dom_sf"/>
</dbReference>
<evidence type="ECO:0000256" key="1">
    <source>
        <dbReference type="ARBA" id="ARBA00004651"/>
    </source>
</evidence>
<feature type="transmembrane region" description="Helical" evidence="9">
    <location>
        <begin position="89"/>
        <end position="112"/>
    </location>
</feature>
<dbReference type="InterPro" id="IPR003148">
    <property type="entry name" value="RCK_N"/>
</dbReference>
<feature type="transmembrane region" description="Helical" evidence="9">
    <location>
        <begin position="31"/>
        <end position="48"/>
    </location>
</feature>
<feature type="transmembrane region" description="Helical" evidence="9">
    <location>
        <begin position="118"/>
        <end position="138"/>
    </location>
</feature>
<dbReference type="Gene3D" id="1.20.1530.20">
    <property type="match status" value="1"/>
</dbReference>
<feature type="transmembrane region" description="Helical" evidence="9">
    <location>
        <begin position="365"/>
        <end position="389"/>
    </location>
</feature>
<keyword evidence="2" id="KW-0813">Transport</keyword>
<feature type="domain" description="RCK N-terminal" evidence="11">
    <location>
        <begin position="402"/>
        <end position="482"/>
    </location>
</feature>
<feature type="transmembrane region" description="Helical" evidence="9">
    <location>
        <begin position="181"/>
        <end position="207"/>
    </location>
</feature>
<evidence type="ECO:0000256" key="3">
    <source>
        <dbReference type="ARBA" id="ARBA00022449"/>
    </source>
</evidence>
<evidence type="ECO:0000313" key="13">
    <source>
        <dbReference type="Proteomes" id="UP000245539"/>
    </source>
</evidence>
<keyword evidence="6 9" id="KW-1133">Transmembrane helix</keyword>
<dbReference type="PANTHER" id="PTHR32507">
    <property type="entry name" value="NA(+)/H(+) ANTIPORTER 1"/>
    <property type="match status" value="1"/>
</dbReference>
<protein>
    <submittedName>
        <fullName evidence="12">Sodium:proton exchanger</fullName>
    </submittedName>
</protein>
<dbReference type="GO" id="GO:0015297">
    <property type="term" value="F:antiporter activity"/>
    <property type="evidence" value="ECO:0007669"/>
    <property type="project" value="UniProtKB-KW"/>
</dbReference>
<feature type="domain" description="Cation/H+ exchanger transmembrane" evidence="10">
    <location>
        <begin position="11"/>
        <end position="390"/>
    </location>
</feature>
<keyword evidence="3" id="KW-0050">Antiport</keyword>
<evidence type="ECO:0000259" key="11">
    <source>
        <dbReference type="Pfam" id="PF02254"/>
    </source>
</evidence>
<dbReference type="Proteomes" id="UP000245539">
    <property type="component" value="Unassembled WGS sequence"/>
</dbReference>
<comment type="caution">
    <text evidence="12">The sequence shown here is derived from an EMBL/GenBank/DDBJ whole genome shotgun (WGS) entry which is preliminary data.</text>
</comment>
<organism evidence="12 13">
    <name type="scientific">Leucothrix pacifica</name>
    <dbReference type="NCBI Taxonomy" id="1247513"/>
    <lineage>
        <taxon>Bacteria</taxon>
        <taxon>Pseudomonadati</taxon>
        <taxon>Pseudomonadota</taxon>
        <taxon>Gammaproteobacteria</taxon>
        <taxon>Thiotrichales</taxon>
        <taxon>Thiotrichaceae</taxon>
        <taxon>Leucothrix</taxon>
    </lineage>
</organism>
<dbReference type="Pfam" id="PF02254">
    <property type="entry name" value="TrkA_N"/>
    <property type="match status" value="1"/>
</dbReference>
<dbReference type="InterPro" id="IPR038770">
    <property type="entry name" value="Na+/solute_symporter_sf"/>
</dbReference>
<gene>
    <name evidence="12" type="ORF">DKW60_04250</name>
</gene>
<reference evidence="12 13" key="1">
    <citation type="submission" date="2018-05" db="EMBL/GenBank/DDBJ databases">
        <title>Leucothrix arctica sp. nov., isolated from Arctic seawater.</title>
        <authorList>
            <person name="Choi A."/>
            <person name="Baek K."/>
        </authorList>
    </citation>
    <scope>NUCLEOTIDE SEQUENCE [LARGE SCALE GENOMIC DNA]</scope>
    <source>
        <strain evidence="12 13">JCM 18388</strain>
    </source>
</reference>
<dbReference type="InterPro" id="IPR006153">
    <property type="entry name" value="Cation/H_exchanger_TM"/>
</dbReference>
<feature type="transmembrane region" description="Helical" evidence="9">
    <location>
        <begin position="150"/>
        <end position="175"/>
    </location>
</feature>
<dbReference type="PANTHER" id="PTHR32507:SF0">
    <property type="entry name" value="NA(+)_H(+) ANTIPORTER 2-RELATED"/>
    <property type="match status" value="1"/>
</dbReference>
<dbReference type="GO" id="GO:1902600">
    <property type="term" value="P:proton transmembrane transport"/>
    <property type="evidence" value="ECO:0007669"/>
    <property type="project" value="InterPro"/>
</dbReference>